<gene>
    <name evidence="2" type="ORF">OESDEN_24337</name>
</gene>
<dbReference type="PANTHER" id="PTHR47331">
    <property type="entry name" value="PHD-TYPE DOMAIN-CONTAINING PROTEIN"/>
    <property type="match status" value="1"/>
</dbReference>
<name>A0A0B1RTQ3_OESDE</name>
<dbReference type="AlphaFoldDB" id="A0A0B1RTQ3"/>
<dbReference type="InterPro" id="IPR041588">
    <property type="entry name" value="Integrase_H2C2"/>
</dbReference>
<reference evidence="2 3" key="1">
    <citation type="submission" date="2014-03" db="EMBL/GenBank/DDBJ databases">
        <title>Draft genome of the hookworm Oesophagostomum dentatum.</title>
        <authorList>
            <person name="Mitreva M."/>
        </authorList>
    </citation>
    <scope>NUCLEOTIDE SEQUENCE [LARGE SCALE GENOMIC DNA]</scope>
    <source>
        <strain evidence="2 3">OD-Hann</strain>
    </source>
</reference>
<dbReference type="EMBL" id="KN612147">
    <property type="protein sequence ID" value="KHJ76044.1"/>
    <property type="molecule type" value="Genomic_DNA"/>
</dbReference>
<organism evidence="2 3">
    <name type="scientific">Oesophagostomum dentatum</name>
    <name type="common">Nodular worm</name>
    <dbReference type="NCBI Taxonomy" id="61180"/>
    <lineage>
        <taxon>Eukaryota</taxon>
        <taxon>Metazoa</taxon>
        <taxon>Ecdysozoa</taxon>
        <taxon>Nematoda</taxon>
        <taxon>Chromadorea</taxon>
        <taxon>Rhabditida</taxon>
        <taxon>Rhabditina</taxon>
        <taxon>Rhabditomorpha</taxon>
        <taxon>Strongyloidea</taxon>
        <taxon>Strongylidae</taxon>
        <taxon>Oesophagostomum</taxon>
    </lineage>
</organism>
<dbReference type="SUPFAM" id="SSF53098">
    <property type="entry name" value="Ribonuclease H-like"/>
    <property type="match status" value="1"/>
</dbReference>
<keyword evidence="3" id="KW-1185">Reference proteome</keyword>
<evidence type="ECO:0000313" key="2">
    <source>
        <dbReference type="EMBL" id="KHJ76044.1"/>
    </source>
</evidence>
<evidence type="ECO:0000259" key="1">
    <source>
        <dbReference type="PROSITE" id="PS50994"/>
    </source>
</evidence>
<dbReference type="InterPro" id="IPR012337">
    <property type="entry name" value="RNaseH-like_sf"/>
</dbReference>
<feature type="non-terminal residue" evidence="2">
    <location>
        <position position="1"/>
    </location>
</feature>
<dbReference type="OrthoDB" id="8019190at2759"/>
<evidence type="ECO:0000313" key="3">
    <source>
        <dbReference type="Proteomes" id="UP000053660"/>
    </source>
</evidence>
<dbReference type="InterPro" id="IPR036397">
    <property type="entry name" value="RNaseH_sf"/>
</dbReference>
<dbReference type="Gene3D" id="3.30.420.10">
    <property type="entry name" value="Ribonuclease H-like superfamily/Ribonuclease H"/>
    <property type="match status" value="1"/>
</dbReference>
<dbReference type="GO" id="GO:0003676">
    <property type="term" value="F:nucleic acid binding"/>
    <property type="evidence" value="ECO:0007669"/>
    <property type="project" value="InterPro"/>
</dbReference>
<feature type="non-terminal residue" evidence="2">
    <location>
        <position position="269"/>
    </location>
</feature>
<dbReference type="PROSITE" id="PS50994">
    <property type="entry name" value="INTEGRASE"/>
    <property type="match status" value="1"/>
</dbReference>
<feature type="domain" description="Integrase catalytic" evidence="1">
    <location>
        <begin position="148"/>
        <end position="269"/>
    </location>
</feature>
<sequence length="269" mass="30947">LEDPGVQTNTPTAAEVEQAEKIIIRQEQNIYGSQTLMLNKQLNVNYDDDRLLRKFSRLQNADISYDAANPLHIPKLSRLCRLIAEDYHRSMLHSGANQLLYNIRQRYWIPQDRLLCKSVLKHCVICRRFNSAPFRYPNMGPLPKERVTKSPPFTYTGVDLMGPILTKNAAREDNKRYAVLFTCLVTRLVHLEVATDLSAKSFIFTLKRFIARRGVPRKIISDNGTNFQLAELILRNDRSEEEDPSLSLYLANHKISWSFIPPSSPWMGG</sequence>
<dbReference type="Gene3D" id="1.10.340.70">
    <property type="match status" value="1"/>
</dbReference>
<dbReference type="GO" id="GO:0015074">
    <property type="term" value="P:DNA integration"/>
    <property type="evidence" value="ECO:0007669"/>
    <property type="project" value="InterPro"/>
</dbReference>
<dbReference type="InterPro" id="IPR001584">
    <property type="entry name" value="Integrase_cat-core"/>
</dbReference>
<proteinExistence type="predicted"/>
<protein>
    <recommendedName>
        <fullName evidence="1">Integrase catalytic domain-containing protein</fullName>
    </recommendedName>
</protein>
<accession>A0A0B1RTQ3</accession>
<dbReference type="Pfam" id="PF17921">
    <property type="entry name" value="Integrase_H2C2"/>
    <property type="match status" value="1"/>
</dbReference>
<dbReference type="Proteomes" id="UP000053660">
    <property type="component" value="Unassembled WGS sequence"/>
</dbReference>